<dbReference type="Pfam" id="PF06114">
    <property type="entry name" value="Peptidase_M78"/>
    <property type="match status" value="1"/>
</dbReference>
<sequence>MIKSTVNKLISKYKTSNPFELASYLNVNVIPWNLHHEIQGFYKYDRRNKYIVINSNLNSSQKIFVCAHELGHSQLHPHSNTPFMRKRTFFSIDKIEIEANTFAVELLLPDWAIEQHRGTSLTLKDIAAINGIPCEVAHLKDVSNLKNF</sequence>
<gene>
    <name evidence="2" type="ORF">AXI58_03460</name>
</gene>
<dbReference type="OrthoDB" id="9816277at2"/>
<organism evidence="2 3">
    <name type="scientific">Bacillus nakamurai</name>
    <dbReference type="NCBI Taxonomy" id="1793963"/>
    <lineage>
        <taxon>Bacteria</taxon>
        <taxon>Bacillati</taxon>
        <taxon>Bacillota</taxon>
        <taxon>Bacilli</taxon>
        <taxon>Bacillales</taxon>
        <taxon>Bacillaceae</taxon>
        <taxon>Bacillus</taxon>
    </lineage>
</organism>
<evidence type="ECO:0000313" key="3">
    <source>
        <dbReference type="Proteomes" id="UP000075430"/>
    </source>
</evidence>
<reference evidence="3" key="1">
    <citation type="submission" date="2016-02" db="EMBL/GenBank/DDBJ databases">
        <authorList>
            <person name="Dunlap C."/>
        </authorList>
    </citation>
    <scope>NUCLEOTIDE SEQUENCE [LARGE SCALE GENOMIC DNA]</scope>
    <source>
        <strain evidence="3">NRRL B-41092</strain>
    </source>
</reference>
<dbReference type="PANTHER" id="PTHR43236:SF1">
    <property type="entry name" value="BLL7220 PROTEIN"/>
    <property type="match status" value="1"/>
</dbReference>
<feature type="domain" description="IrrE N-terminal-like" evidence="1">
    <location>
        <begin position="23"/>
        <end position="137"/>
    </location>
</feature>
<dbReference type="RefSeq" id="WP_061522980.1">
    <property type="nucleotide sequence ID" value="NZ_JARLZY010000006.1"/>
</dbReference>
<dbReference type="STRING" id="1793963.AXI58_03460"/>
<accession>A0A150F3S1</accession>
<dbReference type="InterPro" id="IPR010359">
    <property type="entry name" value="IrrE_HExxH"/>
</dbReference>
<protein>
    <recommendedName>
        <fullName evidence="1">IrrE N-terminal-like domain-containing protein</fullName>
    </recommendedName>
</protein>
<dbReference type="PANTHER" id="PTHR43236">
    <property type="entry name" value="ANTITOXIN HIGA1"/>
    <property type="match status" value="1"/>
</dbReference>
<name>A0A150F3S1_9BACI</name>
<dbReference type="Gene3D" id="1.10.10.2910">
    <property type="match status" value="1"/>
</dbReference>
<keyword evidence="3" id="KW-1185">Reference proteome</keyword>
<dbReference type="InterPro" id="IPR052345">
    <property type="entry name" value="Rad_response_metalloprotease"/>
</dbReference>
<dbReference type="EMBL" id="LSBA01000036">
    <property type="protein sequence ID" value="KXZ15328.1"/>
    <property type="molecule type" value="Genomic_DNA"/>
</dbReference>
<dbReference type="AlphaFoldDB" id="A0A150F3S1"/>
<evidence type="ECO:0000259" key="1">
    <source>
        <dbReference type="Pfam" id="PF06114"/>
    </source>
</evidence>
<evidence type="ECO:0000313" key="2">
    <source>
        <dbReference type="EMBL" id="KXZ15328.1"/>
    </source>
</evidence>
<dbReference type="Proteomes" id="UP000075430">
    <property type="component" value="Unassembled WGS sequence"/>
</dbReference>
<comment type="caution">
    <text evidence="2">The sequence shown here is derived from an EMBL/GenBank/DDBJ whole genome shotgun (WGS) entry which is preliminary data.</text>
</comment>
<proteinExistence type="predicted"/>